<comment type="catalytic activity">
    <reaction evidence="10">
        <text>ATP + H2O = ADP + phosphate + H(+)</text>
        <dbReference type="Rhea" id="RHEA:13065"/>
        <dbReference type="ChEBI" id="CHEBI:15377"/>
        <dbReference type="ChEBI" id="CHEBI:15378"/>
        <dbReference type="ChEBI" id="CHEBI:30616"/>
        <dbReference type="ChEBI" id="CHEBI:43474"/>
        <dbReference type="ChEBI" id="CHEBI:456216"/>
    </reaction>
</comment>
<evidence type="ECO:0000256" key="2">
    <source>
        <dbReference type="ARBA" id="ARBA00022723"/>
    </source>
</evidence>
<gene>
    <name evidence="15" type="primary">Aste57867_16585</name>
    <name evidence="14" type="ORF">As57867_016528</name>
    <name evidence="15" type="ORF">ASTE57867_16585</name>
</gene>
<dbReference type="PROSITE" id="PS51194">
    <property type="entry name" value="HELICASE_CTER"/>
    <property type="match status" value="1"/>
</dbReference>
<keyword evidence="11" id="KW-0175">Coiled coil</keyword>
<dbReference type="GO" id="GO:0005634">
    <property type="term" value="C:nucleus"/>
    <property type="evidence" value="ECO:0007669"/>
    <property type="project" value="UniProtKB-SubCell"/>
</dbReference>
<dbReference type="GO" id="GO:0016787">
    <property type="term" value="F:hydrolase activity"/>
    <property type="evidence" value="ECO:0007669"/>
    <property type="project" value="UniProtKB-KW"/>
</dbReference>
<dbReference type="GO" id="GO:0043138">
    <property type="term" value="F:3'-5' DNA helicase activity"/>
    <property type="evidence" value="ECO:0007669"/>
    <property type="project" value="UniProtKB-EC"/>
</dbReference>
<keyword evidence="2" id="KW-0479">Metal-binding</keyword>
<dbReference type="CDD" id="cd18794">
    <property type="entry name" value="SF2_C_RecQ"/>
    <property type="match status" value="1"/>
</dbReference>
<dbReference type="GO" id="GO:0005737">
    <property type="term" value="C:cytoplasm"/>
    <property type="evidence" value="ECO:0007669"/>
    <property type="project" value="TreeGrafter"/>
</dbReference>
<dbReference type="Gene3D" id="3.40.50.300">
    <property type="entry name" value="P-loop containing nucleotide triphosphate hydrolases"/>
    <property type="match status" value="2"/>
</dbReference>
<comment type="subcellular location">
    <subcellularLocation>
        <location evidence="10">Nucleus</location>
    </subcellularLocation>
</comment>
<dbReference type="PANTHER" id="PTHR13710">
    <property type="entry name" value="DNA HELICASE RECQ FAMILY MEMBER"/>
    <property type="match status" value="1"/>
</dbReference>
<dbReference type="GO" id="GO:0009378">
    <property type="term" value="F:four-way junction helicase activity"/>
    <property type="evidence" value="ECO:0007669"/>
    <property type="project" value="TreeGrafter"/>
</dbReference>
<dbReference type="SUPFAM" id="SSF52540">
    <property type="entry name" value="P-loop containing nucleoside triphosphate hydrolases"/>
    <property type="match status" value="1"/>
</dbReference>
<keyword evidence="3 10" id="KW-0547">Nucleotide-binding</keyword>
<keyword evidence="5 10" id="KW-0347">Helicase</keyword>
<organism evidence="15 16">
    <name type="scientific">Aphanomyces stellatus</name>
    <dbReference type="NCBI Taxonomy" id="120398"/>
    <lineage>
        <taxon>Eukaryota</taxon>
        <taxon>Sar</taxon>
        <taxon>Stramenopiles</taxon>
        <taxon>Oomycota</taxon>
        <taxon>Saprolegniomycetes</taxon>
        <taxon>Saprolegniales</taxon>
        <taxon>Verrucalvaceae</taxon>
        <taxon>Aphanomyces</taxon>
    </lineage>
</organism>
<dbReference type="OrthoDB" id="10261556at2759"/>
<evidence type="ECO:0000313" key="16">
    <source>
        <dbReference type="Proteomes" id="UP000332933"/>
    </source>
</evidence>
<dbReference type="Pfam" id="PF00271">
    <property type="entry name" value="Helicase_C"/>
    <property type="match status" value="1"/>
</dbReference>
<keyword evidence="7" id="KW-0238">DNA-binding</keyword>
<dbReference type="NCBIfam" id="TIGR00614">
    <property type="entry name" value="recQ_fam"/>
    <property type="match status" value="1"/>
</dbReference>
<evidence type="ECO:0000256" key="9">
    <source>
        <dbReference type="ARBA" id="ARBA00034617"/>
    </source>
</evidence>
<evidence type="ECO:0000256" key="1">
    <source>
        <dbReference type="ARBA" id="ARBA00005446"/>
    </source>
</evidence>
<dbReference type="FunFam" id="3.40.50.300:FF:001389">
    <property type="entry name" value="ATP-dependent DNA helicase RecQ"/>
    <property type="match status" value="1"/>
</dbReference>
<dbReference type="InterPro" id="IPR036388">
    <property type="entry name" value="WH-like_DNA-bd_sf"/>
</dbReference>
<evidence type="ECO:0000259" key="12">
    <source>
        <dbReference type="PROSITE" id="PS51192"/>
    </source>
</evidence>
<accession>A0A485L5T4</accession>
<evidence type="ECO:0000256" key="6">
    <source>
        <dbReference type="ARBA" id="ARBA00022840"/>
    </source>
</evidence>
<dbReference type="InterPro" id="IPR011545">
    <property type="entry name" value="DEAD/DEAH_box_helicase_dom"/>
</dbReference>
<dbReference type="EMBL" id="CAADRA010005919">
    <property type="protein sequence ID" value="VFT93356.1"/>
    <property type="molecule type" value="Genomic_DNA"/>
</dbReference>
<dbReference type="InterPro" id="IPR004589">
    <property type="entry name" value="DNA_helicase_ATP-dep_RecQ"/>
</dbReference>
<dbReference type="InterPro" id="IPR001650">
    <property type="entry name" value="Helicase_C-like"/>
</dbReference>
<evidence type="ECO:0000256" key="3">
    <source>
        <dbReference type="ARBA" id="ARBA00022741"/>
    </source>
</evidence>
<dbReference type="InterPro" id="IPR014001">
    <property type="entry name" value="Helicase_ATP-bd"/>
</dbReference>
<keyword evidence="6 10" id="KW-0067">ATP-binding</keyword>
<feature type="domain" description="Helicase ATP-binding" evidence="12">
    <location>
        <begin position="92"/>
        <end position="275"/>
    </location>
</feature>
<evidence type="ECO:0000313" key="14">
    <source>
        <dbReference type="EMBL" id="KAF0692328.1"/>
    </source>
</evidence>
<name>A0A485L5T4_9STRA</name>
<protein>
    <recommendedName>
        <fullName evidence="10">ATP-dependent DNA helicase</fullName>
        <ecNumber evidence="10">5.6.2.4</ecNumber>
    </recommendedName>
</protein>
<keyword evidence="8" id="KW-0413">Isomerase</keyword>
<dbReference type="PROSITE" id="PS51192">
    <property type="entry name" value="HELICASE_ATP_BIND_1"/>
    <property type="match status" value="1"/>
</dbReference>
<dbReference type="Gene3D" id="1.10.10.10">
    <property type="entry name" value="Winged helix-like DNA-binding domain superfamily/Winged helix DNA-binding domain"/>
    <property type="match status" value="1"/>
</dbReference>
<dbReference type="SMART" id="SM00487">
    <property type="entry name" value="DEXDc"/>
    <property type="match status" value="1"/>
</dbReference>
<dbReference type="Pfam" id="PF00270">
    <property type="entry name" value="DEAD"/>
    <property type="match status" value="1"/>
</dbReference>
<dbReference type="SMART" id="SM00490">
    <property type="entry name" value="HELICc"/>
    <property type="match status" value="1"/>
</dbReference>
<evidence type="ECO:0000256" key="8">
    <source>
        <dbReference type="ARBA" id="ARBA00023235"/>
    </source>
</evidence>
<evidence type="ECO:0000313" key="15">
    <source>
        <dbReference type="EMBL" id="VFT93356.1"/>
    </source>
</evidence>
<dbReference type="AlphaFoldDB" id="A0A485L5T4"/>
<keyword evidence="10" id="KW-0539">Nucleus</keyword>
<evidence type="ECO:0000259" key="13">
    <source>
        <dbReference type="PROSITE" id="PS51194"/>
    </source>
</evidence>
<keyword evidence="4 10" id="KW-0378">Hydrolase</keyword>
<dbReference type="Proteomes" id="UP000332933">
    <property type="component" value="Unassembled WGS sequence"/>
</dbReference>
<evidence type="ECO:0000256" key="10">
    <source>
        <dbReference type="RuleBase" id="RU364117"/>
    </source>
</evidence>
<dbReference type="GO" id="GO:0003677">
    <property type="term" value="F:DNA binding"/>
    <property type="evidence" value="ECO:0007669"/>
    <property type="project" value="UniProtKB-KW"/>
</dbReference>
<feature type="coiled-coil region" evidence="11">
    <location>
        <begin position="7"/>
        <end position="34"/>
    </location>
</feature>
<keyword evidence="16" id="KW-1185">Reference proteome</keyword>
<dbReference type="GO" id="GO:0005524">
    <property type="term" value="F:ATP binding"/>
    <property type="evidence" value="ECO:0007669"/>
    <property type="project" value="UniProtKB-KW"/>
</dbReference>
<reference evidence="14" key="2">
    <citation type="submission" date="2019-06" db="EMBL/GenBank/DDBJ databases">
        <title>Genomics analysis of Aphanomyces spp. identifies a new class of oomycete effector associated with host adaptation.</title>
        <authorList>
            <person name="Gaulin E."/>
        </authorList>
    </citation>
    <scope>NUCLEOTIDE SEQUENCE</scope>
    <source>
        <strain evidence="14">CBS 578.67</strain>
    </source>
</reference>
<comment type="catalytic activity">
    <reaction evidence="9 10">
        <text>Couples ATP hydrolysis with the unwinding of duplex DNA by translocating in the 3'-5' direction.</text>
        <dbReference type="EC" id="5.6.2.4"/>
    </reaction>
</comment>
<dbReference type="EMBL" id="VJMH01005898">
    <property type="protein sequence ID" value="KAF0692328.1"/>
    <property type="molecule type" value="Genomic_DNA"/>
</dbReference>
<evidence type="ECO:0000256" key="5">
    <source>
        <dbReference type="ARBA" id="ARBA00022806"/>
    </source>
</evidence>
<dbReference type="GO" id="GO:0005694">
    <property type="term" value="C:chromosome"/>
    <property type="evidence" value="ECO:0007669"/>
    <property type="project" value="TreeGrafter"/>
</dbReference>
<reference evidence="15 16" key="1">
    <citation type="submission" date="2019-03" db="EMBL/GenBank/DDBJ databases">
        <authorList>
            <person name="Gaulin E."/>
            <person name="Dumas B."/>
        </authorList>
    </citation>
    <scope>NUCLEOTIDE SEQUENCE [LARGE SCALE GENOMIC DNA]</scope>
    <source>
        <strain evidence="15">CBS 568.67</strain>
    </source>
</reference>
<evidence type="ECO:0000256" key="4">
    <source>
        <dbReference type="ARBA" id="ARBA00022801"/>
    </source>
</evidence>
<comment type="similarity">
    <text evidence="1 10">Belongs to the helicase family. RecQ subfamily.</text>
</comment>
<proteinExistence type="inferred from homology"/>
<dbReference type="PANTHER" id="PTHR13710:SF105">
    <property type="entry name" value="ATP-DEPENDENT DNA HELICASE Q1"/>
    <property type="match status" value="1"/>
</dbReference>
<evidence type="ECO:0000256" key="7">
    <source>
        <dbReference type="ARBA" id="ARBA00023125"/>
    </source>
</evidence>
<dbReference type="InterPro" id="IPR032284">
    <property type="entry name" value="RecQ_Zn-bd"/>
</dbReference>
<evidence type="ECO:0000256" key="11">
    <source>
        <dbReference type="SAM" id="Coils"/>
    </source>
</evidence>
<dbReference type="GO" id="GO:0046872">
    <property type="term" value="F:metal ion binding"/>
    <property type="evidence" value="ECO:0007669"/>
    <property type="project" value="UniProtKB-KW"/>
</dbReference>
<dbReference type="EC" id="5.6.2.4" evidence="10"/>
<sequence>MDVAAEIAAKTAQLEDLENEIQILFYKQGELEREIGALRKQQAAQEVVIPDSDDEAAKKYVRGDRFSTTELHDVLRAQFGLESFRPTQEAVIQATLNKKDTFVIMRSGGGKSLCYQLPAVLERDLGFTVVISPLVSLIHDQVMHFCNIYGVGSACTLTGETSKQEASAVYARMLDTTSSTSSPLLLLFVTPEKISNSKLLLSRFDKAYQLKRLQRFVVDEAHCCSQWGHDFRHDYNKLGLLKRQYPTVPVLALTATATPSVIDDVKDILEIGRCAFFHTSFLRTNLHYEVRAKADKDIDAIAALVRCVQAFPSTSSGIVYCMTRKETETLAAALRSAGVAAAFYHAWADNRQHVHTQWVRGTLQVMVATIAFGLGINKPDVRFVLHATMSKSLEGYYQESGRAGRDGIPAHCILFFRPQDVPKVAALVHSERDGLRNFDSMAAYCLDATRCRKQQMAAYFAETMAAPCADCCDVCDAWPHEATSVAPSTAYAKEVVAWLGQSKEKRWTLKQVVDEALAKKHNWALGDTTHHRRRNVETWLLHLIMQHVLQLDFAITPYATNAYVKPEYLAAKLVRGEMEAPPLLTTSDHPTAVPEEMMLLRQTLADEAQVWPSHVWRHAQLHQLLQMPPPWTIKTAATMMVGTTTAAIARLVALSTTASTNVSTKKRKVVASSVVDLT</sequence>
<dbReference type="Pfam" id="PF16124">
    <property type="entry name" value="RecQ_Zn_bind"/>
    <property type="match status" value="1"/>
</dbReference>
<dbReference type="InterPro" id="IPR027417">
    <property type="entry name" value="P-loop_NTPase"/>
</dbReference>
<feature type="domain" description="Helicase C-terminal" evidence="13">
    <location>
        <begin position="306"/>
        <end position="449"/>
    </location>
</feature>
<dbReference type="GO" id="GO:0000724">
    <property type="term" value="P:double-strand break repair via homologous recombination"/>
    <property type="evidence" value="ECO:0007669"/>
    <property type="project" value="TreeGrafter"/>
</dbReference>